<dbReference type="EMBL" id="BAABGA010000120">
    <property type="protein sequence ID" value="GAA4472709.1"/>
    <property type="molecule type" value="Genomic_DNA"/>
</dbReference>
<sequence length="374" mass="39235">MSSDMAVASSSRSPVLVIGSGVAGAACAIRLRSLGVAVDLVEKATFPRAKVCGCCIGEAGLNAFTQLGIRDEVLDLGMPTRRWCASLAGRRIELAIPLGVAISREVLDPLMMQAAVRSGANVSMNCTATIKNSSYDVVSVQLDQNATTIRQDYSCVVVASGLRSGNCGGLLPWTEVPHGPFGISMMASSVDVEPGVIYMACNPDGYVGLVKLADGRVDVAAALQSGQSSFATGDPVTRVQRILATSEFASVELSDFSPVMTTPPLRRSRRAGHGRVLAIGDAAGYVEPFTGEGMTWGMQGGMAAADLIAAKRNDLNDVGDVWEQKLAALLRCRKRTCRVVTTALRSPAACRIAAGTLRLFPGLATPLLRSMNKA</sequence>
<dbReference type="Pfam" id="PF01494">
    <property type="entry name" value="FAD_binding_3"/>
    <property type="match status" value="1"/>
</dbReference>
<dbReference type="InterPro" id="IPR002938">
    <property type="entry name" value="FAD-bd"/>
</dbReference>
<dbReference type="RefSeq" id="WP_345328351.1">
    <property type="nucleotide sequence ID" value="NZ_BAABGA010000120.1"/>
</dbReference>
<feature type="domain" description="FAD-binding" evidence="1">
    <location>
        <begin position="13"/>
        <end position="310"/>
    </location>
</feature>
<evidence type="ECO:0000313" key="3">
    <source>
        <dbReference type="Proteomes" id="UP001500840"/>
    </source>
</evidence>
<organism evidence="2 3">
    <name type="scientific">Novipirellula rosea</name>
    <dbReference type="NCBI Taxonomy" id="1031540"/>
    <lineage>
        <taxon>Bacteria</taxon>
        <taxon>Pseudomonadati</taxon>
        <taxon>Planctomycetota</taxon>
        <taxon>Planctomycetia</taxon>
        <taxon>Pirellulales</taxon>
        <taxon>Pirellulaceae</taxon>
        <taxon>Novipirellula</taxon>
    </lineage>
</organism>
<dbReference type="Gene3D" id="3.50.50.60">
    <property type="entry name" value="FAD/NAD(P)-binding domain"/>
    <property type="match status" value="1"/>
</dbReference>
<evidence type="ECO:0000313" key="2">
    <source>
        <dbReference type="EMBL" id="GAA4472709.1"/>
    </source>
</evidence>
<dbReference type="PANTHER" id="PTHR42685">
    <property type="entry name" value="GERANYLGERANYL DIPHOSPHATE REDUCTASE"/>
    <property type="match status" value="1"/>
</dbReference>
<comment type="caution">
    <text evidence="2">The sequence shown here is derived from an EMBL/GenBank/DDBJ whole genome shotgun (WGS) entry which is preliminary data.</text>
</comment>
<accession>A0ABP8NT61</accession>
<proteinExistence type="predicted"/>
<dbReference type="InterPro" id="IPR050407">
    <property type="entry name" value="Geranylgeranyl_reductase"/>
</dbReference>
<dbReference type="PANTHER" id="PTHR42685:SF22">
    <property type="entry name" value="CONDITIONED MEDIUM FACTOR RECEPTOR 1"/>
    <property type="match status" value="1"/>
</dbReference>
<dbReference type="InterPro" id="IPR036188">
    <property type="entry name" value="FAD/NAD-bd_sf"/>
</dbReference>
<name>A0ABP8NT61_9BACT</name>
<dbReference type="Proteomes" id="UP001500840">
    <property type="component" value="Unassembled WGS sequence"/>
</dbReference>
<reference evidence="3" key="1">
    <citation type="journal article" date="2019" name="Int. J. Syst. Evol. Microbiol.">
        <title>The Global Catalogue of Microorganisms (GCM) 10K type strain sequencing project: providing services to taxonomists for standard genome sequencing and annotation.</title>
        <authorList>
            <consortium name="The Broad Institute Genomics Platform"/>
            <consortium name="The Broad Institute Genome Sequencing Center for Infectious Disease"/>
            <person name="Wu L."/>
            <person name="Ma J."/>
        </authorList>
    </citation>
    <scope>NUCLEOTIDE SEQUENCE [LARGE SCALE GENOMIC DNA]</scope>
    <source>
        <strain evidence="3">JCM 17759</strain>
    </source>
</reference>
<keyword evidence="3" id="KW-1185">Reference proteome</keyword>
<protein>
    <submittedName>
        <fullName evidence="2">FAD-dependent oxidoreductase</fullName>
    </submittedName>
</protein>
<dbReference type="PRINTS" id="PR00420">
    <property type="entry name" value="RNGMNOXGNASE"/>
</dbReference>
<evidence type="ECO:0000259" key="1">
    <source>
        <dbReference type="Pfam" id="PF01494"/>
    </source>
</evidence>
<gene>
    <name evidence="2" type="ORF">GCM10023156_69670</name>
</gene>
<dbReference type="SUPFAM" id="SSF51905">
    <property type="entry name" value="FAD/NAD(P)-binding domain"/>
    <property type="match status" value="1"/>
</dbReference>